<dbReference type="Gene3D" id="3.40.50.1820">
    <property type="entry name" value="alpha/beta hydrolase"/>
    <property type="match status" value="1"/>
</dbReference>
<dbReference type="InterPro" id="IPR000801">
    <property type="entry name" value="Esterase-like"/>
</dbReference>
<dbReference type="InterPro" id="IPR019734">
    <property type="entry name" value="TPR_rpt"/>
</dbReference>
<dbReference type="SMART" id="SM00028">
    <property type="entry name" value="TPR"/>
    <property type="match status" value="2"/>
</dbReference>
<evidence type="ECO:0000256" key="4">
    <source>
        <dbReference type="SAM" id="SignalP"/>
    </source>
</evidence>
<keyword evidence="2" id="KW-0378">Hydrolase</keyword>
<evidence type="ECO:0000313" key="6">
    <source>
        <dbReference type="Proteomes" id="UP000184212"/>
    </source>
</evidence>
<proteinExistence type="inferred from homology"/>
<evidence type="ECO:0000313" key="5">
    <source>
        <dbReference type="EMBL" id="SHG54745.1"/>
    </source>
</evidence>
<dbReference type="EMBL" id="FQWQ01000001">
    <property type="protein sequence ID" value="SHG54745.1"/>
    <property type="molecule type" value="Genomic_DNA"/>
</dbReference>
<dbReference type="PROSITE" id="PS50005">
    <property type="entry name" value="TPR"/>
    <property type="match status" value="2"/>
</dbReference>
<dbReference type="OrthoDB" id="9784036at2"/>
<evidence type="ECO:0000256" key="2">
    <source>
        <dbReference type="ARBA" id="ARBA00022801"/>
    </source>
</evidence>
<dbReference type="SUPFAM" id="SSF48452">
    <property type="entry name" value="TPR-like"/>
    <property type="match status" value="1"/>
</dbReference>
<gene>
    <name evidence="5" type="ORF">SAMN04488109_0768</name>
</gene>
<keyword evidence="3" id="KW-0802">TPR repeat</keyword>
<dbReference type="PANTHER" id="PTHR40841:SF2">
    <property type="entry name" value="SIDEROPHORE-DEGRADING ESTERASE (EUROFUNG)"/>
    <property type="match status" value="1"/>
</dbReference>
<dbReference type="RefSeq" id="WP_073131210.1">
    <property type="nucleotide sequence ID" value="NZ_FQWQ01000001.1"/>
</dbReference>
<dbReference type="InterPro" id="IPR052558">
    <property type="entry name" value="Siderophore_Hydrolase_D"/>
</dbReference>
<dbReference type="InterPro" id="IPR011990">
    <property type="entry name" value="TPR-like_helical_dom_sf"/>
</dbReference>
<sequence>MMKHSKTAFLLFLALYPLVSFCQDNEPILKIGQKMSIHSEVLNETRDVWIYLPPNYSDKYFQAQQFPVLYVLDGDLNFHSLSGLIQILGSGINQTFVVPEMIIVAIPNTNRVRELNPTHSTKGVDGKDYDFFQPSGGTDNFLKFITSELAPKIESTFRTFPYRILIGHSFGGLAVLHALCTIPQAFNAYVAIDPSLWWDNQLLLKQRRDYFNTANLKGRSLYLAQANSLRSWDSSNPHFEAIKEFATFLETRNKSGLRWKYKFYPDDDHSSVALISEYDALRFIFEKYRADYSTISTADQVKSQYQQLSQELGVTFLPPERITQFLGSIYLSLGKYDVAQGFFQMNLDNYPNSSSAFANMGQYWKSRGDKKKALGYYEKSVKIFPENEDSVSNIENLKKDLGGVK</sequence>
<reference evidence="5 6" key="1">
    <citation type="submission" date="2016-11" db="EMBL/GenBank/DDBJ databases">
        <authorList>
            <person name="Jaros S."/>
            <person name="Januszkiewicz K."/>
            <person name="Wedrychowicz H."/>
        </authorList>
    </citation>
    <scope>NUCLEOTIDE SEQUENCE [LARGE SCALE GENOMIC DNA]</scope>
    <source>
        <strain evidence="5 6">DSM 24574</strain>
    </source>
</reference>
<dbReference type="STRING" id="947013.SAMN04488109_0768"/>
<accession>A0A1M5KPT5</accession>
<evidence type="ECO:0000256" key="1">
    <source>
        <dbReference type="ARBA" id="ARBA00005622"/>
    </source>
</evidence>
<dbReference type="InterPro" id="IPR029058">
    <property type="entry name" value="AB_hydrolase_fold"/>
</dbReference>
<protein>
    <submittedName>
        <fullName evidence="5">Uncharacterized protein</fullName>
    </submittedName>
</protein>
<keyword evidence="4" id="KW-0732">Signal</keyword>
<evidence type="ECO:0000256" key="3">
    <source>
        <dbReference type="PROSITE-ProRule" id="PRU00339"/>
    </source>
</evidence>
<dbReference type="SUPFAM" id="SSF53474">
    <property type="entry name" value="alpha/beta-Hydrolases"/>
    <property type="match status" value="1"/>
</dbReference>
<dbReference type="PANTHER" id="PTHR40841">
    <property type="entry name" value="SIDEROPHORE TRIACETYLFUSARININE C ESTERASE"/>
    <property type="match status" value="1"/>
</dbReference>
<dbReference type="GO" id="GO:0016788">
    <property type="term" value="F:hydrolase activity, acting on ester bonds"/>
    <property type="evidence" value="ECO:0007669"/>
    <property type="project" value="TreeGrafter"/>
</dbReference>
<comment type="similarity">
    <text evidence="1">Belongs to the esterase D family.</text>
</comment>
<dbReference type="AlphaFoldDB" id="A0A1M5KPT5"/>
<feature type="chain" id="PRO_5013064689" evidence="4">
    <location>
        <begin position="23"/>
        <end position="405"/>
    </location>
</feature>
<keyword evidence="6" id="KW-1185">Reference proteome</keyword>
<dbReference type="Pfam" id="PF00756">
    <property type="entry name" value="Esterase"/>
    <property type="match status" value="1"/>
</dbReference>
<feature type="repeat" description="TPR" evidence="3">
    <location>
        <begin position="354"/>
        <end position="387"/>
    </location>
</feature>
<dbReference type="Gene3D" id="1.25.40.10">
    <property type="entry name" value="Tetratricopeptide repeat domain"/>
    <property type="match status" value="1"/>
</dbReference>
<feature type="repeat" description="TPR" evidence="3">
    <location>
        <begin position="320"/>
        <end position="353"/>
    </location>
</feature>
<dbReference type="Proteomes" id="UP000184212">
    <property type="component" value="Unassembled WGS sequence"/>
</dbReference>
<feature type="signal peptide" evidence="4">
    <location>
        <begin position="1"/>
        <end position="22"/>
    </location>
</feature>
<name>A0A1M5KPT5_9BACT</name>
<organism evidence="5 6">
    <name type="scientific">Chryseolinea serpens</name>
    <dbReference type="NCBI Taxonomy" id="947013"/>
    <lineage>
        <taxon>Bacteria</taxon>
        <taxon>Pseudomonadati</taxon>
        <taxon>Bacteroidota</taxon>
        <taxon>Cytophagia</taxon>
        <taxon>Cytophagales</taxon>
        <taxon>Fulvivirgaceae</taxon>
        <taxon>Chryseolinea</taxon>
    </lineage>
</organism>